<dbReference type="SFLD" id="SFLDF00562">
    <property type="entry name" value="HemN-like__clustered_with_heat"/>
    <property type="match status" value="1"/>
</dbReference>
<dbReference type="Pfam" id="PF04055">
    <property type="entry name" value="Radical_SAM"/>
    <property type="match status" value="1"/>
</dbReference>
<dbReference type="InterPro" id="IPR023404">
    <property type="entry name" value="rSAM_horseshoe"/>
</dbReference>
<dbReference type="Proteomes" id="UP000005317">
    <property type="component" value="Unassembled WGS sequence"/>
</dbReference>
<dbReference type="SMART" id="SM00729">
    <property type="entry name" value="Elp3"/>
    <property type="match status" value="1"/>
</dbReference>
<dbReference type="InterPro" id="IPR007197">
    <property type="entry name" value="rSAM"/>
</dbReference>
<dbReference type="InterPro" id="IPR034505">
    <property type="entry name" value="Coproporphyrinogen-III_oxidase"/>
</dbReference>
<protein>
    <submittedName>
        <fullName evidence="3">Radical SAM domain protein</fullName>
    </submittedName>
</protein>
<dbReference type="EMBL" id="JH651384">
    <property type="protein sequence ID" value="EIJ36873.1"/>
    <property type="molecule type" value="Genomic_DNA"/>
</dbReference>
<dbReference type="InterPro" id="IPR004559">
    <property type="entry name" value="HemW-like"/>
</dbReference>
<dbReference type="GO" id="GO:0006779">
    <property type="term" value="P:porphyrin-containing compound biosynthetic process"/>
    <property type="evidence" value="ECO:0007669"/>
    <property type="project" value="InterPro"/>
</dbReference>
<sequence length="446" mass="50951">MTVITPITPIKQELKQVSRRGFITNLEGSRRGFITNYPNPTQWNPLNETDVMSREPLNIYVHIPFCAQQCSYCYYRVVTGAKRDEMNRYADALCQEMAMAAERYNLKDRPIRSIYFGGGTPTMLQREQLERITQGIRDNFNHIMPNAEFTIEGEPVSMTQKTADAFRDLPIPVTRISMGVQSLDDDVVKHTQRKDTVDRVIKAINIAQSVVPNVNIDLMSGLAGETMETWQNSVHRALETGVASITVYKTEVYANSQYFRDLRKSKIRLPDDDEELRYFEYAVDAFEKANYKPWSFFAYTKNGDYPHVHAPSLWRGEDYLPLGTSAFGKIGDQLFQNSNDPEKYMQTIESGHFAVNRGHKLTCQDKMVRTVLVGMKLMKLDLDFFQQATGYRLEKLCAPMVNELQENGFITLNGGEKPTELVMTRKGILHGDYVGKQLGRALQELG</sequence>
<evidence type="ECO:0000256" key="1">
    <source>
        <dbReference type="ARBA" id="ARBA00006100"/>
    </source>
</evidence>
<evidence type="ECO:0000259" key="2">
    <source>
        <dbReference type="PROSITE" id="PS51918"/>
    </source>
</evidence>
<dbReference type="OrthoDB" id="9808022at2"/>
<reference evidence="4" key="1">
    <citation type="journal article" date="2011" name="Stand. Genomic Sci.">
        <title>Genome sequence of the filamentous, gliding Thiothrix nivea neotype strain (JP2(T)).</title>
        <authorList>
            <person name="Lapidus A."/>
            <person name="Nolan M."/>
            <person name="Lucas S."/>
            <person name="Glavina Del Rio T."/>
            <person name="Tice H."/>
            <person name="Cheng J.F."/>
            <person name="Tapia R."/>
            <person name="Han C."/>
            <person name="Goodwin L."/>
            <person name="Pitluck S."/>
            <person name="Liolios K."/>
            <person name="Pagani I."/>
            <person name="Ivanova N."/>
            <person name="Huntemann M."/>
            <person name="Mavromatis K."/>
            <person name="Mikhailova N."/>
            <person name="Pati A."/>
            <person name="Chen A."/>
            <person name="Palaniappan K."/>
            <person name="Land M."/>
            <person name="Brambilla E.M."/>
            <person name="Rohde M."/>
            <person name="Abt B."/>
            <person name="Verbarg S."/>
            <person name="Goker M."/>
            <person name="Bristow J."/>
            <person name="Eisen J.A."/>
            <person name="Markowitz V."/>
            <person name="Hugenholtz P."/>
            <person name="Kyrpides N.C."/>
            <person name="Klenk H.P."/>
            <person name="Woyke T."/>
        </authorList>
    </citation>
    <scope>NUCLEOTIDE SEQUENCE [LARGE SCALE GENOMIC DNA]</scope>
    <source>
        <strain evidence="4">ATCC 35100 / DSM 5205 / JP2</strain>
    </source>
</reference>
<dbReference type="InterPro" id="IPR010723">
    <property type="entry name" value="HemN_C"/>
</dbReference>
<name>A0A656HKS0_THINJ</name>
<dbReference type="Gene3D" id="3.80.30.20">
    <property type="entry name" value="tm_1862 like domain"/>
    <property type="match status" value="1"/>
</dbReference>
<organism evidence="3 4">
    <name type="scientific">Thiothrix nivea (strain ATCC 35100 / DSM 5205 / JP2)</name>
    <dbReference type="NCBI Taxonomy" id="870187"/>
    <lineage>
        <taxon>Bacteria</taxon>
        <taxon>Pseudomonadati</taxon>
        <taxon>Pseudomonadota</taxon>
        <taxon>Gammaproteobacteria</taxon>
        <taxon>Thiotrichales</taxon>
        <taxon>Thiotrichaceae</taxon>
        <taxon>Thiothrix</taxon>
    </lineage>
</organism>
<dbReference type="AlphaFoldDB" id="A0A656HKS0"/>
<dbReference type="GO" id="GO:0051539">
    <property type="term" value="F:4 iron, 4 sulfur cluster binding"/>
    <property type="evidence" value="ECO:0007669"/>
    <property type="project" value="InterPro"/>
</dbReference>
<dbReference type="PANTHER" id="PTHR13932">
    <property type="entry name" value="COPROPORPHYRINIGEN III OXIDASE"/>
    <property type="match status" value="1"/>
</dbReference>
<evidence type="ECO:0000313" key="3">
    <source>
        <dbReference type="EMBL" id="EIJ36873.1"/>
    </source>
</evidence>
<dbReference type="SFLD" id="SFLDG01065">
    <property type="entry name" value="anaerobic_coproporphyrinogen-I"/>
    <property type="match status" value="1"/>
</dbReference>
<dbReference type="Pfam" id="PF06969">
    <property type="entry name" value="HemN_C"/>
    <property type="match status" value="1"/>
</dbReference>
<comment type="similarity">
    <text evidence="1">Belongs to the anaerobic coproporphyrinogen-III oxidase family. HemW subfamily.</text>
</comment>
<dbReference type="RefSeq" id="WP_002710737.1">
    <property type="nucleotide sequence ID" value="NZ_JH651384.1"/>
</dbReference>
<dbReference type="SFLD" id="SFLDS00029">
    <property type="entry name" value="Radical_SAM"/>
    <property type="match status" value="1"/>
</dbReference>
<proteinExistence type="inferred from homology"/>
<feature type="domain" description="Radical SAM core" evidence="2">
    <location>
        <begin position="51"/>
        <end position="292"/>
    </location>
</feature>
<dbReference type="SUPFAM" id="SSF102114">
    <property type="entry name" value="Radical SAM enzymes"/>
    <property type="match status" value="1"/>
</dbReference>
<accession>A0A656HKS0</accession>
<keyword evidence="4" id="KW-1185">Reference proteome</keyword>
<dbReference type="InterPro" id="IPR006638">
    <property type="entry name" value="Elp3/MiaA/NifB-like_rSAM"/>
</dbReference>
<evidence type="ECO:0000313" key="4">
    <source>
        <dbReference type="Proteomes" id="UP000005317"/>
    </source>
</evidence>
<dbReference type="GO" id="GO:0005737">
    <property type="term" value="C:cytoplasm"/>
    <property type="evidence" value="ECO:0007669"/>
    <property type="project" value="InterPro"/>
</dbReference>
<dbReference type="PROSITE" id="PS51918">
    <property type="entry name" value="RADICAL_SAM"/>
    <property type="match status" value="1"/>
</dbReference>
<gene>
    <name evidence="3" type="ORF">Thini_4393</name>
</gene>
<dbReference type="SFLD" id="SFLDG01082">
    <property type="entry name" value="B12-binding_domain_containing"/>
    <property type="match status" value="1"/>
</dbReference>
<dbReference type="InterPro" id="IPR058240">
    <property type="entry name" value="rSAM_sf"/>
</dbReference>
<dbReference type="PANTHER" id="PTHR13932:SF5">
    <property type="entry name" value="RADICAL S-ADENOSYL METHIONINE DOMAIN-CONTAINING PROTEIN 1, MITOCHONDRIAL"/>
    <property type="match status" value="1"/>
</dbReference>
<dbReference type="GO" id="GO:0004109">
    <property type="term" value="F:coproporphyrinogen oxidase activity"/>
    <property type="evidence" value="ECO:0007669"/>
    <property type="project" value="InterPro"/>
</dbReference>
<dbReference type="CDD" id="cd01335">
    <property type="entry name" value="Radical_SAM"/>
    <property type="match status" value="1"/>
</dbReference>